<dbReference type="Proteomes" id="UP000280842">
    <property type="component" value="Unassembled WGS sequence"/>
</dbReference>
<proteinExistence type="inferred from homology"/>
<evidence type="ECO:0000259" key="2">
    <source>
        <dbReference type="Pfam" id="PF03749"/>
    </source>
</evidence>
<dbReference type="InterPro" id="IPR040452">
    <property type="entry name" value="SfsA_C"/>
</dbReference>
<comment type="similarity">
    <text evidence="1">Belongs to the SfsA family.</text>
</comment>
<dbReference type="AlphaFoldDB" id="A0A3M0BE66"/>
<dbReference type="Gene3D" id="3.40.1350.60">
    <property type="match status" value="1"/>
</dbReference>
<evidence type="ECO:0000256" key="1">
    <source>
        <dbReference type="HAMAP-Rule" id="MF_00095"/>
    </source>
</evidence>
<dbReference type="EMBL" id="REFO01000013">
    <property type="protein sequence ID" value="RMA93278.1"/>
    <property type="molecule type" value="Genomic_DNA"/>
</dbReference>
<reference evidence="4 5" key="1">
    <citation type="submission" date="2018-10" db="EMBL/GenBank/DDBJ databases">
        <title>Genomic Encyclopedia of Archaeal and Bacterial Type Strains, Phase II (KMG-II): from individual species to whole genera.</title>
        <authorList>
            <person name="Goeker M."/>
        </authorList>
    </citation>
    <scope>NUCLEOTIDE SEQUENCE [LARGE SCALE GENOMIC DNA]</scope>
    <source>
        <strain evidence="4 5">VM1</strain>
    </source>
</reference>
<evidence type="ECO:0000313" key="4">
    <source>
        <dbReference type="EMBL" id="RMA93278.1"/>
    </source>
</evidence>
<evidence type="ECO:0000259" key="3">
    <source>
        <dbReference type="Pfam" id="PF17746"/>
    </source>
</evidence>
<dbReference type="PANTHER" id="PTHR30545:SF2">
    <property type="entry name" value="SUGAR FERMENTATION STIMULATION PROTEIN A"/>
    <property type="match status" value="1"/>
</dbReference>
<dbReference type="RefSeq" id="WP_121923449.1">
    <property type="nucleotide sequence ID" value="NZ_REFO01000013.1"/>
</dbReference>
<evidence type="ECO:0000313" key="5">
    <source>
        <dbReference type="Proteomes" id="UP000280842"/>
    </source>
</evidence>
<dbReference type="NCBIfam" id="TIGR00230">
    <property type="entry name" value="sfsA"/>
    <property type="match status" value="1"/>
</dbReference>
<dbReference type="InterPro" id="IPR005224">
    <property type="entry name" value="SfsA"/>
</dbReference>
<gene>
    <name evidence="1" type="primary">sfsA</name>
    <name evidence="4" type="ORF">CLV39_1339</name>
</gene>
<protein>
    <recommendedName>
        <fullName evidence="1">Sugar fermentation stimulation protein homolog</fullName>
    </recommendedName>
</protein>
<dbReference type="Gene3D" id="2.40.50.580">
    <property type="match status" value="1"/>
</dbReference>
<comment type="caution">
    <text evidence="4">The sequence shown here is derived from an EMBL/GenBank/DDBJ whole genome shotgun (WGS) entry which is preliminary data.</text>
</comment>
<organism evidence="4 5">
    <name type="scientific">Hydrogenothermus marinus</name>
    <dbReference type="NCBI Taxonomy" id="133270"/>
    <lineage>
        <taxon>Bacteria</taxon>
        <taxon>Pseudomonadati</taxon>
        <taxon>Aquificota</taxon>
        <taxon>Aquificia</taxon>
        <taxon>Aquificales</taxon>
        <taxon>Hydrogenothermaceae</taxon>
        <taxon>Hydrogenothermus</taxon>
    </lineage>
</organism>
<dbReference type="OrthoDB" id="9802365at2"/>
<name>A0A3M0BE66_9AQUI</name>
<dbReference type="InterPro" id="IPR041465">
    <property type="entry name" value="SfsA_N"/>
</dbReference>
<accession>A0A3M0BE66</accession>
<feature type="domain" description="Sugar fermentation stimulation protein C-terminal" evidence="2">
    <location>
        <begin position="86"/>
        <end position="214"/>
    </location>
</feature>
<dbReference type="Pfam" id="PF03749">
    <property type="entry name" value="SfsA"/>
    <property type="match status" value="1"/>
</dbReference>
<dbReference type="PANTHER" id="PTHR30545">
    <property type="entry name" value="SUGAR FERMENTATION STIMULATION PROTEIN A"/>
    <property type="match status" value="1"/>
</dbReference>
<sequence>MILLDLNKLGNIEQATFLERPNRFKSICEKDGKTITCHVADPGRLKEIFIKGRKVFIIKNKPGLKTDYKIIAVEVENEIVLLNTSLHSKIGEEAIKKGVLGFKVKDLKREVKYGKSRIDYLVNKDTFVELKGSNLLIDNKCLFPDAPTERGSRHLEELIKAVKEGYKGIILFMMLRNCKCFLPYKDMDKKFYQSFKKALNNGVEFKGFKIKVEKDFKVKLVENINICKDFS</sequence>
<dbReference type="HAMAP" id="MF_00095">
    <property type="entry name" value="SfsA"/>
    <property type="match status" value="1"/>
</dbReference>
<dbReference type="Pfam" id="PF17746">
    <property type="entry name" value="SfsA_N"/>
    <property type="match status" value="1"/>
</dbReference>
<keyword evidence="5" id="KW-1185">Reference proteome</keyword>
<feature type="domain" description="SfsA N-terminal OB" evidence="3">
    <location>
        <begin position="18"/>
        <end position="81"/>
    </location>
</feature>
<dbReference type="GO" id="GO:0003677">
    <property type="term" value="F:DNA binding"/>
    <property type="evidence" value="ECO:0007669"/>
    <property type="project" value="InterPro"/>
</dbReference>